<name>A0A1M6A7Y3_9VIBR</name>
<evidence type="ECO:0000313" key="2">
    <source>
        <dbReference type="Proteomes" id="UP000184608"/>
    </source>
</evidence>
<sequence length="133" mass="14663">MDEDDKNKRKPTLINIGNAKIKNLQIEGLTISGDIDGIKGDSPEIGNAKISRITHIKDDNLSSQHKAQLIHCLNVAMSKSPELVKDVETLQKFITSGEGEQPIIEMAKTALVKFAVKSRDNLLKDLINIIFGE</sequence>
<dbReference type="EMBL" id="FQXZ01000039">
    <property type="protein sequence ID" value="SHI32624.1"/>
    <property type="molecule type" value="Genomic_DNA"/>
</dbReference>
<dbReference type="RefSeq" id="WP_073605114.1">
    <property type="nucleotide sequence ID" value="NZ_FQXZ01000039.1"/>
</dbReference>
<organism evidence="1 2">
    <name type="scientific">Vibrio aerogenes CECT 7868</name>
    <dbReference type="NCBI Taxonomy" id="1216006"/>
    <lineage>
        <taxon>Bacteria</taxon>
        <taxon>Pseudomonadati</taxon>
        <taxon>Pseudomonadota</taxon>
        <taxon>Gammaproteobacteria</taxon>
        <taxon>Vibrionales</taxon>
        <taxon>Vibrionaceae</taxon>
        <taxon>Vibrio</taxon>
    </lineage>
</organism>
<accession>A0A1M6A7Y3</accession>
<keyword evidence="2" id="KW-1185">Reference proteome</keyword>
<gene>
    <name evidence="1" type="ORF">VA7868_03507</name>
</gene>
<proteinExistence type="predicted"/>
<reference evidence="1 2" key="1">
    <citation type="submission" date="2016-11" db="EMBL/GenBank/DDBJ databases">
        <authorList>
            <person name="Jaros S."/>
            <person name="Januszkiewicz K."/>
            <person name="Wedrychowicz H."/>
        </authorList>
    </citation>
    <scope>NUCLEOTIDE SEQUENCE [LARGE SCALE GENOMIC DNA]</scope>
    <source>
        <strain evidence="1 2">CECT 7868</strain>
    </source>
</reference>
<dbReference type="Proteomes" id="UP000184608">
    <property type="component" value="Unassembled WGS sequence"/>
</dbReference>
<dbReference type="AlphaFoldDB" id="A0A1M6A7Y3"/>
<evidence type="ECO:0000313" key="1">
    <source>
        <dbReference type="EMBL" id="SHI32624.1"/>
    </source>
</evidence>
<protein>
    <submittedName>
        <fullName evidence="1">Uncharacterized protein</fullName>
    </submittedName>
</protein>